<feature type="domain" description="Concentrative nucleoside transporter C-terminal" evidence="1">
    <location>
        <begin position="1"/>
        <end position="39"/>
    </location>
</feature>
<evidence type="ECO:0000259" key="1">
    <source>
        <dbReference type="Pfam" id="PF07662"/>
    </source>
</evidence>
<dbReference type="Proteomes" id="UP000828390">
    <property type="component" value="Unassembled WGS sequence"/>
</dbReference>
<protein>
    <recommendedName>
        <fullName evidence="1">Concentrative nucleoside transporter C-terminal domain-containing protein</fullName>
    </recommendedName>
</protein>
<sequence>MGVAPADCLIVARMIGMKTFLNEFVAYQDLGKLRQNRLDLAQTVSDSTNLTWVWDGTDIVIYSKNVTLVGGGHIGESAQYKIVRHGTRYLCLSNIYQV</sequence>
<proteinExistence type="predicted"/>
<dbReference type="PANTHER" id="PTHR10590:SF16">
    <property type="entry name" value="SODIUM_NUCLEOSIDE COTRANSPORTER 1"/>
    <property type="match status" value="1"/>
</dbReference>
<dbReference type="InterPro" id="IPR011657">
    <property type="entry name" value="CNT_C_dom"/>
</dbReference>
<dbReference type="PANTHER" id="PTHR10590">
    <property type="entry name" value="SODIUM/NUCLEOSIDE COTRANSPORTER"/>
    <property type="match status" value="1"/>
</dbReference>
<dbReference type="GO" id="GO:0005886">
    <property type="term" value="C:plasma membrane"/>
    <property type="evidence" value="ECO:0007669"/>
    <property type="project" value="TreeGrafter"/>
</dbReference>
<dbReference type="EMBL" id="JAIWYP010000011">
    <property type="protein sequence ID" value="KAH3737299.1"/>
    <property type="molecule type" value="Genomic_DNA"/>
</dbReference>
<comment type="caution">
    <text evidence="2">The sequence shown here is derived from an EMBL/GenBank/DDBJ whole genome shotgun (WGS) entry which is preliminary data.</text>
</comment>
<dbReference type="Pfam" id="PF07662">
    <property type="entry name" value="Nucleos_tra2_C"/>
    <property type="match status" value="1"/>
</dbReference>
<dbReference type="GO" id="GO:0015861">
    <property type="term" value="P:cytidine transport"/>
    <property type="evidence" value="ECO:0007669"/>
    <property type="project" value="TreeGrafter"/>
</dbReference>
<organism evidence="2 3">
    <name type="scientific">Dreissena polymorpha</name>
    <name type="common">Zebra mussel</name>
    <name type="synonym">Mytilus polymorpha</name>
    <dbReference type="NCBI Taxonomy" id="45954"/>
    <lineage>
        <taxon>Eukaryota</taxon>
        <taxon>Metazoa</taxon>
        <taxon>Spiralia</taxon>
        <taxon>Lophotrochozoa</taxon>
        <taxon>Mollusca</taxon>
        <taxon>Bivalvia</taxon>
        <taxon>Autobranchia</taxon>
        <taxon>Heteroconchia</taxon>
        <taxon>Euheterodonta</taxon>
        <taxon>Imparidentia</taxon>
        <taxon>Neoheterodontei</taxon>
        <taxon>Myida</taxon>
        <taxon>Dreissenoidea</taxon>
        <taxon>Dreissenidae</taxon>
        <taxon>Dreissena</taxon>
    </lineage>
</organism>
<evidence type="ECO:0000313" key="3">
    <source>
        <dbReference type="Proteomes" id="UP000828390"/>
    </source>
</evidence>
<reference evidence="2" key="2">
    <citation type="submission" date="2020-11" db="EMBL/GenBank/DDBJ databases">
        <authorList>
            <person name="McCartney M.A."/>
            <person name="Auch B."/>
            <person name="Kono T."/>
            <person name="Mallez S."/>
            <person name="Becker A."/>
            <person name="Gohl D.M."/>
            <person name="Silverstein K.A.T."/>
            <person name="Koren S."/>
            <person name="Bechman K.B."/>
            <person name="Herman A."/>
            <person name="Abrahante J.E."/>
            <person name="Garbe J."/>
        </authorList>
    </citation>
    <scope>NUCLEOTIDE SEQUENCE</scope>
    <source>
        <strain evidence="2">Duluth1</strain>
        <tissue evidence="2">Whole animal</tissue>
    </source>
</reference>
<dbReference type="AlphaFoldDB" id="A0A9D4D3K7"/>
<keyword evidence="3" id="KW-1185">Reference proteome</keyword>
<evidence type="ECO:0000313" key="2">
    <source>
        <dbReference type="EMBL" id="KAH3737299.1"/>
    </source>
</evidence>
<name>A0A9D4D3K7_DREPO</name>
<gene>
    <name evidence="2" type="ORF">DPMN_043882</name>
</gene>
<dbReference type="GO" id="GO:0015862">
    <property type="term" value="P:uridine transmembrane transport"/>
    <property type="evidence" value="ECO:0007669"/>
    <property type="project" value="TreeGrafter"/>
</dbReference>
<dbReference type="GO" id="GO:0015389">
    <property type="term" value="F:pyrimidine- and adenosine-specific:sodium symporter activity"/>
    <property type="evidence" value="ECO:0007669"/>
    <property type="project" value="TreeGrafter"/>
</dbReference>
<accession>A0A9D4D3K7</accession>
<reference evidence="2" key="1">
    <citation type="journal article" date="2019" name="bioRxiv">
        <title>The Genome of the Zebra Mussel, Dreissena polymorpha: A Resource for Invasive Species Research.</title>
        <authorList>
            <person name="McCartney M.A."/>
            <person name="Auch B."/>
            <person name="Kono T."/>
            <person name="Mallez S."/>
            <person name="Zhang Y."/>
            <person name="Obille A."/>
            <person name="Becker A."/>
            <person name="Abrahante J.E."/>
            <person name="Garbe J."/>
            <person name="Badalamenti J.P."/>
            <person name="Herman A."/>
            <person name="Mangelson H."/>
            <person name="Liachko I."/>
            <person name="Sullivan S."/>
            <person name="Sone E.D."/>
            <person name="Koren S."/>
            <person name="Silverstein K.A.T."/>
            <person name="Beckman K.B."/>
            <person name="Gohl D.M."/>
        </authorList>
    </citation>
    <scope>NUCLEOTIDE SEQUENCE</scope>
    <source>
        <strain evidence="2">Duluth1</strain>
        <tissue evidence="2">Whole animal</tissue>
    </source>
</reference>
<dbReference type="InterPro" id="IPR008276">
    <property type="entry name" value="C_nuclsd_transpt"/>
</dbReference>